<dbReference type="InterPro" id="IPR000669">
    <property type="entry name" value="Mannitol_DH"/>
</dbReference>
<geneLocation type="plasmid" evidence="4 5">
    <name>pCadTS8_2</name>
</geneLocation>
<dbReference type="SUPFAM" id="SSF51735">
    <property type="entry name" value="NAD(P)-binding Rossmann-fold domains"/>
    <property type="match status" value="1"/>
</dbReference>
<evidence type="ECO:0000313" key="5">
    <source>
        <dbReference type="Proteomes" id="UP001163726"/>
    </source>
</evidence>
<dbReference type="InterPro" id="IPR008927">
    <property type="entry name" value="6-PGluconate_DH-like_C_sf"/>
</dbReference>
<feature type="domain" description="Mannitol dehydrogenase C-terminal" evidence="3">
    <location>
        <begin position="287"/>
        <end position="478"/>
    </location>
</feature>
<evidence type="ECO:0000313" key="4">
    <source>
        <dbReference type="EMBL" id="WAJ72382.1"/>
    </source>
</evidence>
<feature type="domain" description="Mannitol dehydrogenase N-terminal" evidence="2">
    <location>
        <begin position="34"/>
        <end position="279"/>
    </location>
</feature>
<dbReference type="Gene3D" id="1.10.1040.10">
    <property type="entry name" value="N-(1-d-carboxylethyl)-l-norvaline Dehydrogenase, domain 2"/>
    <property type="match status" value="1"/>
</dbReference>
<dbReference type="Pfam" id="PF01232">
    <property type="entry name" value="Mannitol_dh"/>
    <property type="match status" value="1"/>
</dbReference>
<dbReference type="Gene3D" id="3.40.50.720">
    <property type="entry name" value="NAD(P)-binding Rossmann-like Domain"/>
    <property type="match status" value="1"/>
</dbReference>
<dbReference type="InterPro" id="IPR013131">
    <property type="entry name" value="Mannitol_DH_N"/>
</dbReference>
<dbReference type="Pfam" id="PF08125">
    <property type="entry name" value="Mannitol_dh_C"/>
    <property type="match status" value="1"/>
</dbReference>
<dbReference type="InterPro" id="IPR036291">
    <property type="entry name" value="NAD(P)-bd_dom_sf"/>
</dbReference>
<evidence type="ECO:0000259" key="3">
    <source>
        <dbReference type="Pfam" id="PF08125"/>
    </source>
</evidence>
<dbReference type="PANTHER" id="PTHR43362">
    <property type="entry name" value="MANNITOL DEHYDROGENASE DSF1-RELATED"/>
    <property type="match status" value="1"/>
</dbReference>
<dbReference type="EMBL" id="CP109967">
    <property type="protein sequence ID" value="WAJ72382.1"/>
    <property type="molecule type" value="Genomic_DNA"/>
</dbReference>
<keyword evidence="5" id="KW-1185">Reference proteome</keyword>
<dbReference type="InterPro" id="IPR013328">
    <property type="entry name" value="6PGD_dom2"/>
</dbReference>
<evidence type="ECO:0000256" key="1">
    <source>
        <dbReference type="ARBA" id="ARBA00023002"/>
    </source>
</evidence>
<protein>
    <submittedName>
        <fullName evidence="4">Mannitol dehydrogenase family protein</fullName>
    </submittedName>
</protein>
<dbReference type="PANTHER" id="PTHR43362:SF1">
    <property type="entry name" value="MANNITOL DEHYDROGENASE 2-RELATED"/>
    <property type="match status" value="1"/>
</dbReference>
<dbReference type="InterPro" id="IPR013118">
    <property type="entry name" value="Mannitol_DH_C"/>
</dbReference>
<organism evidence="4 5">
    <name type="scientific">Catenovulum adriaticum</name>
    <dbReference type="NCBI Taxonomy" id="2984846"/>
    <lineage>
        <taxon>Bacteria</taxon>
        <taxon>Pseudomonadati</taxon>
        <taxon>Pseudomonadota</taxon>
        <taxon>Gammaproteobacteria</taxon>
        <taxon>Alteromonadales</taxon>
        <taxon>Alteromonadaceae</taxon>
        <taxon>Catenovulum</taxon>
    </lineage>
</organism>
<dbReference type="Proteomes" id="UP001163726">
    <property type="component" value="Plasmid pCadTS8_2"/>
</dbReference>
<keyword evidence="1" id="KW-0560">Oxidoreductase</keyword>
<evidence type="ECO:0000259" key="2">
    <source>
        <dbReference type="Pfam" id="PF01232"/>
    </source>
</evidence>
<gene>
    <name evidence="4" type="ORF">OLW01_16725</name>
</gene>
<reference evidence="4" key="1">
    <citation type="submission" date="2022-10" db="EMBL/GenBank/DDBJ databases">
        <title>Catenovulum adriacola sp. nov. isolated in the Harbour of Susak.</title>
        <authorList>
            <person name="Schoch T."/>
            <person name="Reich S.J."/>
            <person name="Stoeferle S."/>
            <person name="Flaiz M."/>
            <person name="Kazda M."/>
            <person name="Riedel C.U."/>
            <person name="Duerre P."/>
        </authorList>
    </citation>
    <scope>NUCLEOTIDE SEQUENCE</scope>
    <source>
        <strain evidence="4">TS8</strain>
        <plasmid evidence="4">pCadTS8_2</plasmid>
    </source>
</reference>
<accession>A0ABY7AS71</accession>
<keyword evidence="4" id="KW-0614">Plasmid</keyword>
<sequence length="491" mass="54462">MRLSSKNLASIKEAVSGQENMSLPEYNRDNTDIGIVHLGPGAFHRAHQVAYTESVLNQFGGNWGICAVSMRSTGARDILEPQDGLYTLAILDQKIEYQVIGAIKEVLVATDQLPQVLERMASEQVKIVSLTITEKGYCLDTKGQLDLKHVDIQHDLNNFQTPRSAVGLIVQALKLRMQNNVAAFNVISCDNLPSNGHKLKNAVLTFAKQQSVELANWIEQSVSFPSTMVDSITPKTDENVIKQVSEALGADDQWPIQREAFLQWVIEDTLTGDRPAWEKVGVVFSNNIDAFENAKLRILNGLHSTLAYMGLLIGLNSVKDAISNQALYNHCQRLLNEEIIPSFTPPAELDVNEYASDIIRRFENPQIVHLLSQIAWDGSQKIPVRILGTLTDNLRAGSSIKLLTLTVAAWIHFIRLTGKNNGELTDPLANELLQLTNDFNGDAAHDVNLFVSSDLIFTDELKSSELFCNTLVECYEQLADVEREGLSVLVN</sequence>
<dbReference type="InterPro" id="IPR050988">
    <property type="entry name" value="Mannitol_DH/Oxidoreductase"/>
</dbReference>
<dbReference type="PRINTS" id="PR00084">
    <property type="entry name" value="MTLDHDRGNASE"/>
</dbReference>
<proteinExistence type="predicted"/>
<dbReference type="RefSeq" id="WP_268077159.1">
    <property type="nucleotide sequence ID" value="NZ_CP109967.1"/>
</dbReference>
<name>A0ABY7AS71_9ALTE</name>
<dbReference type="SUPFAM" id="SSF48179">
    <property type="entry name" value="6-phosphogluconate dehydrogenase C-terminal domain-like"/>
    <property type="match status" value="1"/>
</dbReference>